<dbReference type="Pfam" id="PF12766">
    <property type="entry name" value="Pyridox_oxase_2"/>
    <property type="match status" value="1"/>
</dbReference>
<dbReference type="EMBL" id="LAZR01004874">
    <property type="protein sequence ID" value="KKN04819.1"/>
    <property type="molecule type" value="Genomic_DNA"/>
</dbReference>
<sequence length="186" mass="21650">MIQNNMTETFFTELELELRKGTSKKGHPFRYFTLATIGQGNIARLRTVVLRRVSEDFKLIFYTDRRSKKIEHIKENSKVSLLFYHPKQLLQLKIEGKAEIISDSEALQKYWSGVQPTSRKDYTTSNAPGTPISNPDTVEYLEDKNYFTIIEVTLSKIEYLKLKRPNHLRILFSKGDGDWDGEFLVP</sequence>
<dbReference type="PANTHER" id="PTHR10851">
    <property type="entry name" value="PYRIDOXINE-5-PHOSPHATE OXIDASE"/>
    <property type="match status" value="1"/>
</dbReference>
<evidence type="ECO:0000256" key="4">
    <source>
        <dbReference type="ARBA" id="ARBA00023002"/>
    </source>
</evidence>
<dbReference type="InterPro" id="IPR024624">
    <property type="entry name" value="Pyridox_Oxase_Alr4036_FMN-bd"/>
</dbReference>
<dbReference type="InterPro" id="IPR000659">
    <property type="entry name" value="Pyridox_Oxase"/>
</dbReference>
<dbReference type="GO" id="GO:0010181">
    <property type="term" value="F:FMN binding"/>
    <property type="evidence" value="ECO:0007669"/>
    <property type="project" value="InterPro"/>
</dbReference>
<evidence type="ECO:0000256" key="1">
    <source>
        <dbReference type="ARBA" id="ARBA00001917"/>
    </source>
</evidence>
<keyword evidence="2" id="KW-0285">Flavoprotein</keyword>
<dbReference type="AlphaFoldDB" id="A0A0F9MG22"/>
<proteinExistence type="predicted"/>
<feature type="region of interest" description="Disordered" evidence="5">
    <location>
        <begin position="116"/>
        <end position="135"/>
    </location>
</feature>
<protein>
    <recommendedName>
        <fullName evidence="6">Pyridoxamine 5'-phosphate oxidase Alr4036 family FMN-binding domain-containing protein</fullName>
    </recommendedName>
</protein>
<dbReference type="InterPro" id="IPR012349">
    <property type="entry name" value="Split_barrel_FMN-bd"/>
</dbReference>
<dbReference type="GO" id="GO:0008615">
    <property type="term" value="P:pyridoxine biosynthetic process"/>
    <property type="evidence" value="ECO:0007669"/>
    <property type="project" value="InterPro"/>
</dbReference>
<name>A0A0F9MG22_9ZZZZ</name>
<dbReference type="PANTHER" id="PTHR10851:SF3">
    <property type="entry name" value="PYRIDOXINE_PYRIDOXAMINE 5'-PHOSPHATE OXIDASE 2"/>
    <property type="match status" value="1"/>
</dbReference>
<dbReference type="GO" id="GO:0004733">
    <property type="term" value="F:pyridoxamine phosphate oxidase activity"/>
    <property type="evidence" value="ECO:0007669"/>
    <property type="project" value="InterPro"/>
</dbReference>
<evidence type="ECO:0000256" key="3">
    <source>
        <dbReference type="ARBA" id="ARBA00022643"/>
    </source>
</evidence>
<evidence type="ECO:0000256" key="2">
    <source>
        <dbReference type="ARBA" id="ARBA00022630"/>
    </source>
</evidence>
<keyword evidence="3" id="KW-0288">FMN</keyword>
<evidence type="ECO:0000313" key="7">
    <source>
        <dbReference type="EMBL" id="KKN04819.1"/>
    </source>
</evidence>
<dbReference type="SUPFAM" id="SSF50475">
    <property type="entry name" value="FMN-binding split barrel"/>
    <property type="match status" value="1"/>
</dbReference>
<evidence type="ECO:0000256" key="5">
    <source>
        <dbReference type="SAM" id="MobiDB-lite"/>
    </source>
</evidence>
<dbReference type="Gene3D" id="2.30.110.10">
    <property type="entry name" value="Electron Transport, Fmn-binding Protein, Chain A"/>
    <property type="match status" value="1"/>
</dbReference>
<gene>
    <name evidence="7" type="ORF">LCGC14_1093570</name>
</gene>
<keyword evidence="4" id="KW-0560">Oxidoreductase</keyword>
<comment type="cofactor">
    <cofactor evidence="1">
        <name>FMN</name>
        <dbReference type="ChEBI" id="CHEBI:58210"/>
    </cofactor>
</comment>
<accession>A0A0F9MG22</accession>
<feature type="domain" description="Pyridoxamine 5'-phosphate oxidase Alr4036 family FMN-binding" evidence="6">
    <location>
        <begin position="22"/>
        <end position="101"/>
    </location>
</feature>
<reference evidence="7" key="1">
    <citation type="journal article" date="2015" name="Nature">
        <title>Complex archaea that bridge the gap between prokaryotes and eukaryotes.</title>
        <authorList>
            <person name="Spang A."/>
            <person name="Saw J.H."/>
            <person name="Jorgensen S.L."/>
            <person name="Zaremba-Niedzwiedzka K."/>
            <person name="Martijn J."/>
            <person name="Lind A.E."/>
            <person name="van Eijk R."/>
            <person name="Schleper C."/>
            <person name="Guy L."/>
            <person name="Ettema T.J."/>
        </authorList>
    </citation>
    <scope>NUCLEOTIDE SEQUENCE</scope>
</reference>
<organism evidence="7">
    <name type="scientific">marine sediment metagenome</name>
    <dbReference type="NCBI Taxonomy" id="412755"/>
    <lineage>
        <taxon>unclassified sequences</taxon>
        <taxon>metagenomes</taxon>
        <taxon>ecological metagenomes</taxon>
    </lineage>
</organism>
<evidence type="ECO:0000259" key="6">
    <source>
        <dbReference type="Pfam" id="PF12766"/>
    </source>
</evidence>
<feature type="compositionally biased region" description="Polar residues" evidence="5">
    <location>
        <begin position="123"/>
        <end position="135"/>
    </location>
</feature>
<comment type="caution">
    <text evidence="7">The sequence shown here is derived from an EMBL/GenBank/DDBJ whole genome shotgun (WGS) entry which is preliminary data.</text>
</comment>